<dbReference type="RefSeq" id="WP_209663259.1">
    <property type="nucleotide sequence ID" value="NZ_JAGGMS010000001.1"/>
</dbReference>
<reference evidence="3 4" key="1">
    <citation type="submission" date="2021-03" db="EMBL/GenBank/DDBJ databases">
        <title>Sequencing the genomes of 1000 actinobacteria strains.</title>
        <authorList>
            <person name="Klenk H.-P."/>
        </authorList>
    </citation>
    <scope>NUCLEOTIDE SEQUENCE [LARGE SCALE GENOMIC DNA]</scope>
    <source>
        <strain evidence="3 4">DSM 45510</strain>
    </source>
</reference>
<protein>
    <recommendedName>
        <fullName evidence="5">PhoD-like phosphatase</fullName>
    </recommendedName>
</protein>
<name>A0ABS4PJF1_9PSEU</name>
<feature type="domain" description="DUF7800" evidence="2">
    <location>
        <begin position="1"/>
        <end position="85"/>
    </location>
</feature>
<dbReference type="Pfam" id="PF25077">
    <property type="entry name" value="DUF7800"/>
    <property type="match status" value="1"/>
</dbReference>
<proteinExistence type="predicted"/>
<dbReference type="InterPro" id="IPR038607">
    <property type="entry name" value="PhoD-like_sf"/>
</dbReference>
<dbReference type="EMBL" id="JAGGMS010000001">
    <property type="protein sequence ID" value="MBP2179552.1"/>
    <property type="molecule type" value="Genomic_DNA"/>
</dbReference>
<comment type="caution">
    <text evidence="3">The sequence shown here is derived from an EMBL/GenBank/DDBJ whole genome shotgun (WGS) entry which is preliminary data.</text>
</comment>
<dbReference type="PANTHER" id="PTHR37031">
    <property type="entry name" value="METALLOPHOSPHATASE BINDING DOMAIN PROTEIN"/>
    <property type="match status" value="1"/>
</dbReference>
<evidence type="ECO:0000313" key="4">
    <source>
        <dbReference type="Proteomes" id="UP000741013"/>
    </source>
</evidence>
<accession>A0ABS4PJF1</accession>
<evidence type="ECO:0000313" key="3">
    <source>
        <dbReference type="EMBL" id="MBP2179552.1"/>
    </source>
</evidence>
<dbReference type="CDD" id="cd07389">
    <property type="entry name" value="MPP_PhoD"/>
    <property type="match status" value="1"/>
</dbReference>
<sequence>MTELLLGPLLRHVNHDSATVWVETDGPCVVEVLGASTPTFEAGGRHFALVVITGLEPGTTTAYEVRLDDEVAWPPPGYTRPASRIRTLSEEDTKFRIVFGSCRKPREMPSIGHDALISYARRMAVLPESEWPESLLLLGDQVYADETTPQMQEWLKTQRDTSEPPGVEVANFEEYAQLYHEAWSDEWLRWLLSTVPTSMIFDDHDVRDDWNTSHTWREQMAEKDWWPERIQGGLASYWIYQHIGNLSPAELAEEPMFQQVLKSGVDNLPALKEFAEEADKEADGKKGARWSYRRDFGPVRLLVIDTRAGRVVCHEERSMVDEEEFQWIEKNAEGDFDHLLIGTSLPWLLPHALAHVQSANEAACRRPGWRGKLAERVRQTADLEHWSAFRESFDRLNELITRTGKAEGGPASISVLSGDVHHAYIAKAGYAPEVPAAIHQLVCSPLHNTAPTVMRGVFKMGWWRSATAIAERFARRAGVPPLPLRWDRVSGPHFGNAIATIDVDGCDAVAFLEISGEAGLTRLPLVRLTEH</sequence>
<organism evidence="3 4">
    <name type="scientific">Amycolatopsis magusensis</name>
    <dbReference type="NCBI Taxonomy" id="882444"/>
    <lineage>
        <taxon>Bacteria</taxon>
        <taxon>Bacillati</taxon>
        <taxon>Actinomycetota</taxon>
        <taxon>Actinomycetes</taxon>
        <taxon>Pseudonocardiales</taxon>
        <taxon>Pseudonocardiaceae</taxon>
        <taxon>Amycolatopsis</taxon>
    </lineage>
</organism>
<dbReference type="InterPro" id="IPR018946">
    <property type="entry name" value="PhoD-like_MPP"/>
</dbReference>
<dbReference type="PANTHER" id="PTHR37031:SF2">
    <property type="entry name" value="PHOD-LIKE PHOSPHATASE METALLOPHOSPHATASE DOMAIN-CONTAINING PROTEIN"/>
    <property type="match status" value="1"/>
</dbReference>
<dbReference type="InterPro" id="IPR056702">
    <property type="entry name" value="DUF7800"/>
</dbReference>
<evidence type="ECO:0000259" key="1">
    <source>
        <dbReference type="Pfam" id="PF09423"/>
    </source>
</evidence>
<keyword evidence="4" id="KW-1185">Reference proteome</keyword>
<evidence type="ECO:0008006" key="5">
    <source>
        <dbReference type="Google" id="ProtNLM"/>
    </source>
</evidence>
<dbReference type="InterPro" id="IPR029052">
    <property type="entry name" value="Metallo-depent_PP-like"/>
</dbReference>
<dbReference type="Gene3D" id="3.60.21.70">
    <property type="entry name" value="PhoD-like phosphatase"/>
    <property type="match status" value="1"/>
</dbReference>
<dbReference type="SUPFAM" id="SSF56300">
    <property type="entry name" value="Metallo-dependent phosphatases"/>
    <property type="match status" value="1"/>
</dbReference>
<dbReference type="Proteomes" id="UP000741013">
    <property type="component" value="Unassembled WGS sequence"/>
</dbReference>
<gene>
    <name evidence="3" type="ORF">JOM49_001078</name>
</gene>
<evidence type="ECO:0000259" key="2">
    <source>
        <dbReference type="Pfam" id="PF25077"/>
    </source>
</evidence>
<feature type="domain" description="PhoD-like phosphatase metallophosphatase" evidence="1">
    <location>
        <begin position="132"/>
        <end position="451"/>
    </location>
</feature>
<dbReference type="Pfam" id="PF09423">
    <property type="entry name" value="PhoD"/>
    <property type="match status" value="1"/>
</dbReference>